<dbReference type="AlphaFoldDB" id="A0A3E1P9S6"/>
<sequence>MTMLHITDQFNHVDQFFSLLDATIAEIRFASPVRMRTVKEFAATMELHPNYLNTLLKKYTGENVSSHIRRRLLDVSKNLLLETDWYVQDISYCVGFSDQPNFNMFFKKNVGHTPSEFRRLAVAIDNSESVSAIL</sequence>
<dbReference type="PROSITE" id="PS01124">
    <property type="entry name" value="HTH_ARAC_FAMILY_2"/>
    <property type="match status" value="1"/>
</dbReference>
<dbReference type="GO" id="GO:0043565">
    <property type="term" value="F:sequence-specific DNA binding"/>
    <property type="evidence" value="ECO:0007669"/>
    <property type="project" value="InterPro"/>
</dbReference>
<keyword evidence="6" id="KW-1185">Reference proteome</keyword>
<dbReference type="PROSITE" id="PS00041">
    <property type="entry name" value="HTH_ARAC_FAMILY_1"/>
    <property type="match status" value="1"/>
</dbReference>
<evidence type="ECO:0000259" key="4">
    <source>
        <dbReference type="PROSITE" id="PS01124"/>
    </source>
</evidence>
<dbReference type="Gene3D" id="1.10.10.60">
    <property type="entry name" value="Homeodomain-like"/>
    <property type="match status" value="2"/>
</dbReference>
<dbReference type="SMART" id="SM00342">
    <property type="entry name" value="HTH_ARAC"/>
    <property type="match status" value="1"/>
</dbReference>
<dbReference type="InterPro" id="IPR018062">
    <property type="entry name" value="HTH_AraC-typ_CS"/>
</dbReference>
<dbReference type="Pfam" id="PF12833">
    <property type="entry name" value="HTH_18"/>
    <property type="match status" value="1"/>
</dbReference>
<keyword evidence="1" id="KW-0805">Transcription regulation</keyword>
<dbReference type="PRINTS" id="PR00032">
    <property type="entry name" value="HTHARAC"/>
</dbReference>
<gene>
    <name evidence="5" type="ORF">DXN04_05465</name>
</gene>
<keyword evidence="2" id="KW-0238">DNA-binding</keyword>
<proteinExistence type="predicted"/>
<dbReference type="PANTHER" id="PTHR43280:SF2">
    <property type="entry name" value="HTH-TYPE TRANSCRIPTIONAL REGULATOR EXSA"/>
    <property type="match status" value="1"/>
</dbReference>
<dbReference type="GO" id="GO:0003700">
    <property type="term" value="F:DNA-binding transcription factor activity"/>
    <property type="evidence" value="ECO:0007669"/>
    <property type="project" value="InterPro"/>
</dbReference>
<accession>A0A3E1P9S6</accession>
<dbReference type="InterPro" id="IPR009057">
    <property type="entry name" value="Homeodomain-like_sf"/>
</dbReference>
<organism evidence="5 6">
    <name type="scientific">Chitinophaga silvisoli</name>
    <dbReference type="NCBI Taxonomy" id="2291814"/>
    <lineage>
        <taxon>Bacteria</taxon>
        <taxon>Pseudomonadati</taxon>
        <taxon>Bacteroidota</taxon>
        <taxon>Chitinophagia</taxon>
        <taxon>Chitinophagales</taxon>
        <taxon>Chitinophagaceae</taxon>
        <taxon>Chitinophaga</taxon>
    </lineage>
</organism>
<dbReference type="SUPFAM" id="SSF46689">
    <property type="entry name" value="Homeodomain-like"/>
    <property type="match status" value="1"/>
</dbReference>
<comment type="caution">
    <text evidence="5">The sequence shown here is derived from an EMBL/GenBank/DDBJ whole genome shotgun (WGS) entry which is preliminary data.</text>
</comment>
<name>A0A3E1P9S6_9BACT</name>
<dbReference type="Proteomes" id="UP000261174">
    <property type="component" value="Unassembled WGS sequence"/>
</dbReference>
<evidence type="ECO:0000256" key="2">
    <source>
        <dbReference type="ARBA" id="ARBA00023125"/>
    </source>
</evidence>
<evidence type="ECO:0000256" key="3">
    <source>
        <dbReference type="ARBA" id="ARBA00023163"/>
    </source>
</evidence>
<dbReference type="PANTHER" id="PTHR43280">
    <property type="entry name" value="ARAC-FAMILY TRANSCRIPTIONAL REGULATOR"/>
    <property type="match status" value="1"/>
</dbReference>
<evidence type="ECO:0000256" key="1">
    <source>
        <dbReference type="ARBA" id="ARBA00023015"/>
    </source>
</evidence>
<reference evidence="5 6" key="1">
    <citation type="submission" date="2018-08" db="EMBL/GenBank/DDBJ databases">
        <title>Chitinophaga sp. K20C18050901, a novel bacterium isolated from forest soil.</title>
        <authorList>
            <person name="Wang C."/>
        </authorList>
    </citation>
    <scope>NUCLEOTIDE SEQUENCE [LARGE SCALE GENOMIC DNA]</scope>
    <source>
        <strain evidence="5 6">K20C18050901</strain>
    </source>
</reference>
<protein>
    <submittedName>
        <fullName evidence="5">AraC family transcriptional regulator</fullName>
    </submittedName>
</protein>
<evidence type="ECO:0000313" key="5">
    <source>
        <dbReference type="EMBL" id="RFM36946.1"/>
    </source>
</evidence>
<dbReference type="InterPro" id="IPR020449">
    <property type="entry name" value="Tscrpt_reg_AraC-type_HTH"/>
</dbReference>
<keyword evidence="3" id="KW-0804">Transcription</keyword>
<dbReference type="InterPro" id="IPR018060">
    <property type="entry name" value="HTH_AraC"/>
</dbReference>
<dbReference type="EMBL" id="QTJV01000001">
    <property type="protein sequence ID" value="RFM36946.1"/>
    <property type="molecule type" value="Genomic_DNA"/>
</dbReference>
<feature type="domain" description="HTH araC/xylS-type" evidence="4">
    <location>
        <begin position="14"/>
        <end position="120"/>
    </location>
</feature>
<evidence type="ECO:0000313" key="6">
    <source>
        <dbReference type="Proteomes" id="UP000261174"/>
    </source>
</evidence>